<protein>
    <recommendedName>
        <fullName evidence="4">Terpene synthase</fullName>
        <ecNumber evidence="4">4.2.3.-</ecNumber>
    </recommendedName>
</protein>
<proteinExistence type="inferred from homology"/>
<dbReference type="SFLD" id="SFLDS00005">
    <property type="entry name" value="Isoprenoid_Synthase_Type_I"/>
    <property type="match status" value="1"/>
</dbReference>
<reference evidence="5 6" key="1">
    <citation type="submission" date="2017-10" db="EMBL/GenBank/DDBJ databases">
        <title>Comparative genomics in systemic dimorphic fungi from Ajellomycetaceae.</title>
        <authorList>
            <person name="Munoz J.F."/>
            <person name="Mcewen J.G."/>
            <person name="Clay O.K."/>
            <person name="Cuomo C.A."/>
        </authorList>
    </citation>
    <scope>NUCLEOTIDE SEQUENCE [LARGE SCALE GENOMIC DNA]</scope>
    <source>
        <strain evidence="5 6">UAMH7299</strain>
    </source>
</reference>
<accession>A0A2B7XNG2</accession>
<dbReference type="InterPro" id="IPR008949">
    <property type="entry name" value="Isoprenoid_synthase_dom_sf"/>
</dbReference>
<keyword evidence="4" id="KW-0456">Lyase</keyword>
<dbReference type="PANTHER" id="PTHR35201:SF4">
    <property type="entry name" value="BETA-PINACENE SYNTHASE-RELATED"/>
    <property type="match status" value="1"/>
</dbReference>
<keyword evidence="6" id="KW-1185">Reference proteome</keyword>
<comment type="similarity">
    <text evidence="2 4">Belongs to the terpene synthase family.</text>
</comment>
<name>A0A2B7XNG2_POLH7</name>
<evidence type="ECO:0000256" key="3">
    <source>
        <dbReference type="ARBA" id="ARBA00022842"/>
    </source>
</evidence>
<dbReference type="GO" id="GO:0008299">
    <property type="term" value="P:isoprenoid biosynthetic process"/>
    <property type="evidence" value="ECO:0007669"/>
    <property type="project" value="UniProtKB-ARBA"/>
</dbReference>
<comment type="cofactor">
    <cofactor evidence="1 4">
        <name>Mg(2+)</name>
        <dbReference type="ChEBI" id="CHEBI:18420"/>
    </cofactor>
</comment>
<dbReference type="AlphaFoldDB" id="A0A2B7XNG2"/>
<dbReference type="GO" id="GO:0010333">
    <property type="term" value="F:terpene synthase activity"/>
    <property type="evidence" value="ECO:0007669"/>
    <property type="project" value="InterPro"/>
</dbReference>
<dbReference type="Pfam" id="PF19086">
    <property type="entry name" value="Terpene_syn_C_2"/>
    <property type="match status" value="1"/>
</dbReference>
<dbReference type="Gene3D" id="1.10.600.10">
    <property type="entry name" value="Farnesyl Diphosphate Synthase"/>
    <property type="match status" value="1"/>
</dbReference>
<keyword evidence="3 4" id="KW-0460">Magnesium</keyword>
<sequence length="377" mass="43557">MWRFSKAAQLELIHFRSKMSDSSVRSERSFNSSGQANLIEQQQRILAILKSKTFTIPYLSKFLPGWYVGVNPHYEKIHGEEDAFLDQWVERENLREMAKKVNLSLCIACFFPCTTEEKLQTLFEKMAWFFAFDDDADNFLKADEFSNQDVIPFIKYWIDSNRSGPEPIVLPSCYIYRSCGPMLAKGWSDEAKGQFLTTTFEYVNYLFSVAKQRETYLPSVEQYIEERIVNIGVYPTLDLIPFASGIKVSNEILEHESIQTIRYHVVRIVCLTNDLFSTRKEIKDSQFDSIIPLLMFHKVMGVQESADHTVGLIEESYRLVNEAVKSLPVLEGKAKEDLAEYVDQCKDQATGSVYWHELSPRYLGKGAYGEKEILVRL</sequence>
<dbReference type="SFLD" id="SFLDG01020">
    <property type="entry name" value="Terpene_Cyclase_Like_2"/>
    <property type="match status" value="1"/>
</dbReference>
<dbReference type="EC" id="4.2.3.-" evidence="4"/>
<dbReference type="GO" id="GO:0046872">
    <property type="term" value="F:metal ion binding"/>
    <property type="evidence" value="ECO:0007669"/>
    <property type="project" value="UniProtKB-KW"/>
</dbReference>
<dbReference type="InterPro" id="IPR034686">
    <property type="entry name" value="Terpene_cyclase-like_2"/>
</dbReference>
<dbReference type="EMBL" id="PDNA01000148">
    <property type="protein sequence ID" value="PGH10192.1"/>
    <property type="molecule type" value="Genomic_DNA"/>
</dbReference>
<comment type="caution">
    <text evidence="5">The sequence shown here is derived from an EMBL/GenBank/DDBJ whole genome shotgun (WGS) entry which is preliminary data.</text>
</comment>
<evidence type="ECO:0000256" key="1">
    <source>
        <dbReference type="ARBA" id="ARBA00001946"/>
    </source>
</evidence>
<dbReference type="OrthoDB" id="2861623at2759"/>
<evidence type="ECO:0000313" key="6">
    <source>
        <dbReference type="Proteomes" id="UP000224634"/>
    </source>
</evidence>
<organism evidence="5 6">
    <name type="scientific">Polytolypa hystricis (strain UAMH7299)</name>
    <dbReference type="NCBI Taxonomy" id="1447883"/>
    <lineage>
        <taxon>Eukaryota</taxon>
        <taxon>Fungi</taxon>
        <taxon>Dikarya</taxon>
        <taxon>Ascomycota</taxon>
        <taxon>Pezizomycotina</taxon>
        <taxon>Eurotiomycetes</taxon>
        <taxon>Eurotiomycetidae</taxon>
        <taxon>Onygenales</taxon>
        <taxon>Onygenales incertae sedis</taxon>
        <taxon>Polytolypa</taxon>
    </lineage>
</organism>
<evidence type="ECO:0000256" key="4">
    <source>
        <dbReference type="RuleBase" id="RU366034"/>
    </source>
</evidence>
<dbReference type="Proteomes" id="UP000224634">
    <property type="component" value="Unassembled WGS sequence"/>
</dbReference>
<gene>
    <name evidence="5" type="ORF">AJ80_07551</name>
</gene>
<dbReference type="SUPFAM" id="SSF48576">
    <property type="entry name" value="Terpenoid synthases"/>
    <property type="match status" value="1"/>
</dbReference>
<keyword evidence="4" id="KW-0479">Metal-binding</keyword>
<evidence type="ECO:0000256" key="2">
    <source>
        <dbReference type="ARBA" id="ARBA00006333"/>
    </source>
</evidence>
<dbReference type="PANTHER" id="PTHR35201">
    <property type="entry name" value="TERPENE SYNTHASE"/>
    <property type="match status" value="1"/>
</dbReference>
<dbReference type="STRING" id="1447883.A0A2B7XNG2"/>
<evidence type="ECO:0000313" key="5">
    <source>
        <dbReference type="EMBL" id="PGH10192.1"/>
    </source>
</evidence>